<keyword evidence="14" id="KW-0157">Chromophore</keyword>
<evidence type="ECO:0000256" key="3">
    <source>
        <dbReference type="ARBA" id="ARBA00021740"/>
    </source>
</evidence>
<dbReference type="PANTHER" id="PTHR41523:SF8">
    <property type="entry name" value="ETHYLENE RESPONSE SENSOR PROTEIN"/>
    <property type="match status" value="1"/>
</dbReference>
<evidence type="ECO:0000256" key="1">
    <source>
        <dbReference type="ARBA" id="ARBA00000085"/>
    </source>
</evidence>
<dbReference type="EC" id="2.7.13.3" evidence="2"/>
<dbReference type="SMART" id="SM00086">
    <property type="entry name" value="PAC"/>
    <property type="match status" value="1"/>
</dbReference>
<evidence type="ECO:0000256" key="7">
    <source>
        <dbReference type="ARBA" id="ARBA00022630"/>
    </source>
</evidence>
<evidence type="ECO:0000256" key="6">
    <source>
        <dbReference type="ARBA" id="ARBA00022606"/>
    </source>
</evidence>
<evidence type="ECO:0000256" key="8">
    <source>
        <dbReference type="ARBA" id="ARBA00022643"/>
    </source>
</evidence>
<keyword evidence="12" id="KW-0418">Kinase</keyword>
<evidence type="ECO:0000256" key="5">
    <source>
        <dbReference type="ARBA" id="ARBA00022553"/>
    </source>
</evidence>
<dbReference type="Pfam" id="PF07536">
    <property type="entry name" value="HWE_HK"/>
    <property type="match status" value="1"/>
</dbReference>
<keyword evidence="10" id="KW-0677">Repeat</keyword>
<dbReference type="Proteomes" id="UP001201701">
    <property type="component" value="Unassembled WGS sequence"/>
</dbReference>
<keyword evidence="15" id="KW-0843">Virulence</keyword>
<evidence type="ECO:0000256" key="9">
    <source>
        <dbReference type="ARBA" id="ARBA00022679"/>
    </source>
</evidence>
<dbReference type="PANTHER" id="PTHR41523">
    <property type="entry name" value="TWO-COMPONENT SYSTEM SENSOR PROTEIN"/>
    <property type="match status" value="1"/>
</dbReference>
<feature type="domain" description="PAS" evidence="17">
    <location>
        <begin position="17"/>
        <end position="87"/>
    </location>
</feature>
<keyword evidence="20" id="KW-1185">Reference proteome</keyword>
<dbReference type="Gene3D" id="3.30.450.20">
    <property type="entry name" value="PAS domain"/>
    <property type="match status" value="1"/>
</dbReference>
<sequence length="393" mass="43359">MQSTTTGRVELQSDTEAQARLAAIVDSSYDAIISKDLNSIITTWNAAAERMFGYTADEAMGQSILMLIPEHLRSEEHEIIERIRRGERIASYETVRVRNDGTQIHVSLTISPIRTADGRIIGASQIARDITATRENERRIRLLLREVNHRVKNQYAVILAMVKETSRRATSPQEFERHIRDRICALSRSHDLLVLSDWSGANVAELVQEHLKPFGHEERIKVSGSLLTLNARAVQYLGMALHELGTNSAKYGALAGPSGSIAVTWQIAPDTSGTPVLQLCWEENFDGGPILQQEANSRGFGSIVLLRATPQALDGSAEIDRGTGHVRWQLTAPLESVTAVRDNEEEPALSLQVFDPIRRARSPSLRDNMVRKIRSGAHPVEASLGTIVVAGAK</sequence>
<evidence type="ECO:0000256" key="10">
    <source>
        <dbReference type="ARBA" id="ARBA00022737"/>
    </source>
</evidence>
<evidence type="ECO:0000256" key="4">
    <source>
        <dbReference type="ARBA" id="ARBA00022543"/>
    </source>
</evidence>
<gene>
    <name evidence="19" type="ORF">L4923_24660</name>
</gene>
<dbReference type="InterPro" id="IPR000700">
    <property type="entry name" value="PAS-assoc_C"/>
</dbReference>
<keyword evidence="9" id="KW-0808">Transferase</keyword>
<dbReference type="SUPFAM" id="SSF55785">
    <property type="entry name" value="PYP-like sensor domain (PAS domain)"/>
    <property type="match status" value="1"/>
</dbReference>
<keyword evidence="6" id="KW-0716">Sensory transduction</keyword>
<evidence type="ECO:0000259" key="18">
    <source>
        <dbReference type="PROSITE" id="PS50113"/>
    </source>
</evidence>
<dbReference type="PROSITE" id="PS50113">
    <property type="entry name" value="PAC"/>
    <property type="match status" value="1"/>
</dbReference>
<dbReference type="EMBL" id="JAKREW010000037">
    <property type="protein sequence ID" value="MCG7508237.1"/>
    <property type="molecule type" value="Genomic_DNA"/>
</dbReference>
<dbReference type="InterPro" id="IPR013767">
    <property type="entry name" value="PAS_fold"/>
</dbReference>
<protein>
    <recommendedName>
        <fullName evidence="3">Blue-light-activated histidine kinase</fullName>
        <ecNumber evidence="2">2.7.13.3</ecNumber>
    </recommendedName>
</protein>
<dbReference type="Pfam" id="PF00989">
    <property type="entry name" value="PAS"/>
    <property type="match status" value="1"/>
</dbReference>
<dbReference type="CDD" id="cd00130">
    <property type="entry name" value="PAS"/>
    <property type="match status" value="1"/>
</dbReference>
<dbReference type="PROSITE" id="PS50112">
    <property type="entry name" value="PAS"/>
    <property type="match status" value="1"/>
</dbReference>
<keyword evidence="11" id="KW-0547">Nucleotide-binding</keyword>
<dbReference type="InterPro" id="IPR000014">
    <property type="entry name" value="PAS"/>
</dbReference>
<reference evidence="19 20" key="1">
    <citation type="submission" date="2022-02" db="EMBL/GenBank/DDBJ databases">
        <title>Draft genome sequence of Mezorhizobium retamae strain IRAMC:0171 isolated from Retama raetam nodules.</title>
        <authorList>
            <person name="Bengaied R."/>
            <person name="Sbissi I."/>
            <person name="Huber K."/>
            <person name="Ghodbane F."/>
            <person name="Nouioui I."/>
            <person name="Tarhouni M."/>
            <person name="Gtari M."/>
        </authorList>
    </citation>
    <scope>NUCLEOTIDE SEQUENCE [LARGE SCALE GENOMIC DNA]</scope>
    <source>
        <strain evidence="19 20">IRAMC:0171</strain>
    </source>
</reference>
<keyword evidence="13" id="KW-0067">ATP-binding</keyword>
<dbReference type="InterPro" id="IPR001610">
    <property type="entry name" value="PAC"/>
</dbReference>
<evidence type="ECO:0000259" key="17">
    <source>
        <dbReference type="PROSITE" id="PS50112"/>
    </source>
</evidence>
<evidence type="ECO:0000256" key="13">
    <source>
        <dbReference type="ARBA" id="ARBA00022840"/>
    </source>
</evidence>
<dbReference type="InterPro" id="IPR035965">
    <property type="entry name" value="PAS-like_dom_sf"/>
</dbReference>
<comment type="catalytic activity">
    <reaction evidence="1">
        <text>ATP + protein L-histidine = ADP + protein N-phospho-L-histidine.</text>
        <dbReference type="EC" id="2.7.13.3"/>
    </reaction>
</comment>
<keyword evidence="8" id="KW-0288">FMN</keyword>
<dbReference type="SMART" id="SM00911">
    <property type="entry name" value="HWE_HK"/>
    <property type="match status" value="1"/>
</dbReference>
<keyword evidence="4" id="KW-0600">Photoreceptor protein</keyword>
<dbReference type="SMART" id="SM00091">
    <property type="entry name" value="PAS"/>
    <property type="match status" value="1"/>
</dbReference>
<dbReference type="RefSeq" id="WP_239369754.1">
    <property type="nucleotide sequence ID" value="NZ_JAKREW010000037.1"/>
</dbReference>
<organism evidence="19 20">
    <name type="scientific">Mesorhizobium retamae</name>
    <dbReference type="NCBI Taxonomy" id="2912854"/>
    <lineage>
        <taxon>Bacteria</taxon>
        <taxon>Pseudomonadati</taxon>
        <taxon>Pseudomonadota</taxon>
        <taxon>Alphaproteobacteria</taxon>
        <taxon>Hyphomicrobiales</taxon>
        <taxon>Phyllobacteriaceae</taxon>
        <taxon>Mesorhizobium</taxon>
    </lineage>
</organism>
<proteinExistence type="predicted"/>
<keyword evidence="5" id="KW-0597">Phosphoprotein</keyword>
<evidence type="ECO:0000256" key="14">
    <source>
        <dbReference type="ARBA" id="ARBA00022991"/>
    </source>
</evidence>
<dbReference type="InterPro" id="IPR011102">
    <property type="entry name" value="Sig_transdc_His_kinase_HWE"/>
</dbReference>
<name>A0ABS9QLB8_9HYPH</name>
<evidence type="ECO:0000256" key="11">
    <source>
        <dbReference type="ARBA" id="ARBA00022741"/>
    </source>
</evidence>
<accession>A0ABS9QLB8</accession>
<evidence type="ECO:0000256" key="2">
    <source>
        <dbReference type="ARBA" id="ARBA00012438"/>
    </source>
</evidence>
<keyword evidence="16" id="KW-0675">Receptor</keyword>
<feature type="domain" description="PAC" evidence="18">
    <location>
        <begin position="90"/>
        <end position="142"/>
    </location>
</feature>
<comment type="caution">
    <text evidence="19">The sequence shown here is derived from an EMBL/GenBank/DDBJ whole genome shotgun (WGS) entry which is preliminary data.</text>
</comment>
<evidence type="ECO:0000256" key="15">
    <source>
        <dbReference type="ARBA" id="ARBA00023026"/>
    </source>
</evidence>
<evidence type="ECO:0000256" key="12">
    <source>
        <dbReference type="ARBA" id="ARBA00022777"/>
    </source>
</evidence>
<dbReference type="NCBIfam" id="TIGR00229">
    <property type="entry name" value="sensory_box"/>
    <property type="match status" value="1"/>
</dbReference>
<evidence type="ECO:0000256" key="16">
    <source>
        <dbReference type="ARBA" id="ARBA00023170"/>
    </source>
</evidence>
<evidence type="ECO:0000313" key="20">
    <source>
        <dbReference type="Proteomes" id="UP001201701"/>
    </source>
</evidence>
<evidence type="ECO:0000313" key="19">
    <source>
        <dbReference type="EMBL" id="MCG7508237.1"/>
    </source>
</evidence>
<keyword evidence="7" id="KW-0285">Flavoprotein</keyword>